<feature type="region of interest" description="Disordered" evidence="13">
    <location>
        <begin position="220"/>
        <end position="256"/>
    </location>
</feature>
<evidence type="ECO:0000313" key="14">
    <source>
        <dbReference type="EMBL" id="CAD6203623.1"/>
    </source>
</evidence>
<dbReference type="GO" id="GO:0051119">
    <property type="term" value="F:sugar transmembrane transporter activity"/>
    <property type="evidence" value="ECO:0007669"/>
    <property type="project" value="InterPro"/>
</dbReference>
<keyword evidence="6 12" id="KW-0812">Transmembrane</keyword>
<feature type="transmembrane region" description="Helical" evidence="12">
    <location>
        <begin position="190"/>
        <end position="211"/>
    </location>
</feature>
<feature type="transmembrane region" description="Helical" evidence="12">
    <location>
        <begin position="103"/>
        <end position="123"/>
    </location>
</feature>
<reference evidence="14" key="1">
    <citation type="submission" date="2020-10" db="EMBL/GenBank/DDBJ databases">
        <authorList>
            <person name="Han B."/>
            <person name="Lu T."/>
            <person name="Zhao Q."/>
            <person name="Huang X."/>
            <person name="Zhao Y."/>
        </authorList>
    </citation>
    <scope>NUCLEOTIDE SEQUENCE</scope>
</reference>
<dbReference type="InterPro" id="IPR047664">
    <property type="entry name" value="SWEET"/>
</dbReference>
<accession>A0A811M9N1</accession>
<comment type="caution">
    <text evidence="14">The sequence shown here is derived from an EMBL/GenBank/DDBJ whole genome shotgun (WGS) entry which is preliminary data.</text>
</comment>
<comment type="function">
    <text evidence="10">Mediates both low-affinity uptake and efflux of sugar across the plasma membrane.</text>
</comment>
<evidence type="ECO:0000256" key="2">
    <source>
        <dbReference type="ARBA" id="ARBA00007809"/>
    </source>
</evidence>
<organism evidence="14 15">
    <name type="scientific">Miscanthus lutarioriparius</name>
    <dbReference type="NCBI Taxonomy" id="422564"/>
    <lineage>
        <taxon>Eukaryota</taxon>
        <taxon>Viridiplantae</taxon>
        <taxon>Streptophyta</taxon>
        <taxon>Embryophyta</taxon>
        <taxon>Tracheophyta</taxon>
        <taxon>Spermatophyta</taxon>
        <taxon>Magnoliopsida</taxon>
        <taxon>Liliopsida</taxon>
        <taxon>Poales</taxon>
        <taxon>Poaceae</taxon>
        <taxon>PACMAD clade</taxon>
        <taxon>Panicoideae</taxon>
        <taxon>Andropogonodae</taxon>
        <taxon>Andropogoneae</taxon>
        <taxon>Saccharinae</taxon>
        <taxon>Miscanthus</taxon>
    </lineage>
</organism>
<dbReference type="FunFam" id="1.20.1280.290:FF:000033">
    <property type="entry name" value="Bidirectional sugar transporter SWEET"/>
    <property type="match status" value="1"/>
</dbReference>
<feature type="transmembrane region" description="Helical" evidence="12">
    <location>
        <begin position="163"/>
        <end position="184"/>
    </location>
</feature>
<evidence type="ECO:0000256" key="9">
    <source>
        <dbReference type="ARBA" id="ARBA00023136"/>
    </source>
</evidence>
<feature type="transmembrane region" description="Helical" evidence="12">
    <location>
        <begin position="46"/>
        <end position="63"/>
    </location>
</feature>
<dbReference type="FunFam" id="1.20.1280.290:FF:000001">
    <property type="entry name" value="Bidirectional sugar transporter SWEET"/>
    <property type="match status" value="1"/>
</dbReference>
<evidence type="ECO:0000256" key="3">
    <source>
        <dbReference type="ARBA" id="ARBA00022448"/>
    </source>
</evidence>
<evidence type="ECO:0000256" key="10">
    <source>
        <dbReference type="ARBA" id="ARBA00037238"/>
    </source>
</evidence>
<gene>
    <name evidence="14" type="ORF">NCGR_LOCUS1767</name>
</gene>
<dbReference type="GO" id="GO:0005886">
    <property type="term" value="C:plasma membrane"/>
    <property type="evidence" value="ECO:0007669"/>
    <property type="project" value="UniProtKB-SubCell"/>
</dbReference>
<feature type="transmembrane region" description="Helical" evidence="12">
    <location>
        <begin position="69"/>
        <end position="91"/>
    </location>
</feature>
<dbReference type="PANTHER" id="PTHR10791:SF222">
    <property type="entry name" value="BIDIRECTIONAL SUGAR TRANSPORTER SWEET15"/>
    <property type="match status" value="1"/>
</dbReference>
<evidence type="ECO:0000256" key="8">
    <source>
        <dbReference type="ARBA" id="ARBA00022989"/>
    </source>
</evidence>
<dbReference type="Pfam" id="PF03083">
    <property type="entry name" value="MtN3_slv"/>
    <property type="match status" value="2"/>
</dbReference>
<evidence type="ECO:0000256" key="4">
    <source>
        <dbReference type="ARBA" id="ARBA00022475"/>
    </source>
</evidence>
<keyword evidence="5 12" id="KW-0762">Sugar transport</keyword>
<feature type="transmembrane region" description="Helical" evidence="12">
    <location>
        <begin position="129"/>
        <end position="151"/>
    </location>
</feature>
<keyword evidence="7" id="KW-0677">Repeat</keyword>
<keyword evidence="8 12" id="KW-1133">Transmembrane helix</keyword>
<comment type="subcellular location">
    <subcellularLocation>
        <location evidence="1 12">Cell membrane</location>
        <topology evidence="1 12">Multi-pass membrane protein</topology>
    </subcellularLocation>
</comment>
<feature type="compositionally biased region" description="Basic and acidic residues" evidence="13">
    <location>
        <begin position="238"/>
        <end position="252"/>
    </location>
</feature>
<comment type="function">
    <text evidence="12">Mediates both low-affinity uptake and efflux of sugar across the membrane.</text>
</comment>
<evidence type="ECO:0000256" key="7">
    <source>
        <dbReference type="ARBA" id="ARBA00022737"/>
    </source>
</evidence>
<dbReference type="AlphaFoldDB" id="A0A811M9N1"/>
<comment type="similarity">
    <text evidence="2 12">Belongs to the SWEET sugar transporter family.</text>
</comment>
<evidence type="ECO:0000256" key="13">
    <source>
        <dbReference type="SAM" id="MobiDB-lite"/>
    </source>
</evidence>
<keyword evidence="9 12" id="KW-0472">Membrane</keyword>
<dbReference type="Gene3D" id="1.20.1280.290">
    <property type="match status" value="2"/>
</dbReference>
<evidence type="ECO:0000256" key="12">
    <source>
        <dbReference type="RuleBase" id="RU910715"/>
    </source>
</evidence>
<dbReference type="Proteomes" id="UP000604825">
    <property type="component" value="Unassembled WGS sequence"/>
</dbReference>
<evidence type="ECO:0000256" key="5">
    <source>
        <dbReference type="ARBA" id="ARBA00022597"/>
    </source>
</evidence>
<feature type="transmembrane region" description="Helical" evidence="12">
    <location>
        <begin position="6"/>
        <end position="25"/>
    </location>
</feature>
<evidence type="ECO:0000256" key="1">
    <source>
        <dbReference type="ARBA" id="ARBA00004651"/>
    </source>
</evidence>
<dbReference type="InterPro" id="IPR004316">
    <property type="entry name" value="SWEET_rpt"/>
</dbReference>
<sequence length="313" mass="34345">MITVGHPVVFAVGILGNILSFLVILAPVPTFYRVYKKKSTESFQSVPYVVALLSAMLWLYYALLSIDVLLLSINTIACVVESVYLAIYLTYAPKPAMAFTVKLLCTMNMGLFGAMVAFLQFYVDGQRRVSIAGGVGAAFALAVFVAPLTIIRQVIRTKSVEFMPFWLSFFLTISAVVWFFYGLLMKDFFVAMPNVLGLLFGLAQMALYFVYRNRNRNPKKNGAVSEMQQQAAVQADADAEKEQQLRQAHADADADGEAVAVRTDDDEGPKNVVVDIMPPPPPLLPAERAPPLPLPPPPAMAMMTAHQTAVEVV</sequence>
<comment type="subunit">
    <text evidence="11">Forms homooligomers and/or heterooligomers.</text>
</comment>
<dbReference type="PANTHER" id="PTHR10791">
    <property type="entry name" value="RAG1-ACTIVATING PROTEIN 1"/>
    <property type="match status" value="1"/>
</dbReference>
<name>A0A811M9N1_9POAL</name>
<keyword evidence="4" id="KW-1003">Cell membrane</keyword>
<keyword evidence="15" id="KW-1185">Reference proteome</keyword>
<keyword evidence="3 12" id="KW-0813">Transport</keyword>
<evidence type="ECO:0000256" key="11">
    <source>
        <dbReference type="ARBA" id="ARBA00038715"/>
    </source>
</evidence>
<evidence type="ECO:0000313" key="15">
    <source>
        <dbReference type="Proteomes" id="UP000604825"/>
    </source>
</evidence>
<evidence type="ECO:0000256" key="6">
    <source>
        <dbReference type="ARBA" id="ARBA00022692"/>
    </source>
</evidence>
<proteinExistence type="inferred from homology"/>
<protein>
    <recommendedName>
        <fullName evidence="12">Bidirectional sugar transporter SWEET</fullName>
    </recommendedName>
</protein>
<dbReference type="OrthoDB" id="409725at2759"/>
<dbReference type="EMBL" id="CAJGYO010000001">
    <property type="protein sequence ID" value="CAD6203623.1"/>
    <property type="molecule type" value="Genomic_DNA"/>
</dbReference>